<evidence type="ECO:0000256" key="15">
    <source>
        <dbReference type="ARBA" id="ARBA00022960"/>
    </source>
</evidence>
<dbReference type="RefSeq" id="WP_040416879.1">
    <property type="nucleotide sequence ID" value="NZ_CABJDD010000001.1"/>
</dbReference>
<keyword evidence="9" id="KW-0121">Carboxypeptidase</keyword>
<dbReference type="AlphaFoldDB" id="A0AA41K537"/>
<evidence type="ECO:0000256" key="5">
    <source>
        <dbReference type="ARBA" id="ARBA00007739"/>
    </source>
</evidence>
<dbReference type="GO" id="GO:0071555">
    <property type="term" value="P:cell wall organization"/>
    <property type="evidence" value="ECO:0007669"/>
    <property type="project" value="UniProtKB-KW"/>
</dbReference>
<evidence type="ECO:0000256" key="1">
    <source>
        <dbReference type="ARBA" id="ARBA00002624"/>
    </source>
</evidence>
<dbReference type="Gene3D" id="1.10.3810.10">
    <property type="entry name" value="Biosynthetic peptidoglycan transglycosylase-like"/>
    <property type="match status" value="1"/>
</dbReference>
<dbReference type="FunFam" id="1.10.3810.10:FF:000001">
    <property type="entry name" value="Penicillin-binding protein 1A"/>
    <property type="match status" value="1"/>
</dbReference>
<dbReference type="InterPro" id="IPR050396">
    <property type="entry name" value="Glycosyltr_51/Transpeptidase"/>
</dbReference>
<dbReference type="EMBL" id="WQPS01000005">
    <property type="protein sequence ID" value="MBT9809304.1"/>
    <property type="molecule type" value="Genomic_DNA"/>
</dbReference>
<keyword evidence="10" id="KW-0645">Protease</keyword>
<organism evidence="28 29">
    <name type="scientific">Enterocloster citroniae</name>
    <dbReference type="NCBI Taxonomy" id="358743"/>
    <lineage>
        <taxon>Bacteria</taxon>
        <taxon>Bacillati</taxon>
        <taxon>Bacillota</taxon>
        <taxon>Clostridia</taxon>
        <taxon>Lachnospirales</taxon>
        <taxon>Lachnospiraceae</taxon>
        <taxon>Enterocloster</taxon>
    </lineage>
</organism>
<comment type="pathway">
    <text evidence="3">Cell wall biogenesis; peptidoglycan biosynthesis.</text>
</comment>
<evidence type="ECO:0000313" key="28">
    <source>
        <dbReference type="EMBL" id="MBT9809304.1"/>
    </source>
</evidence>
<dbReference type="GO" id="GO:0008360">
    <property type="term" value="P:regulation of cell shape"/>
    <property type="evidence" value="ECO:0007669"/>
    <property type="project" value="UniProtKB-KW"/>
</dbReference>
<evidence type="ECO:0000256" key="4">
    <source>
        <dbReference type="ARBA" id="ARBA00007090"/>
    </source>
</evidence>
<dbReference type="Proteomes" id="UP000708338">
    <property type="component" value="Unassembled WGS sequence"/>
</dbReference>
<dbReference type="Pfam" id="PF00912">
    <property type="entry name" value="Transgly"/>
    <property type="match status" value="1"/>
</dbReference>
<comment type="function">
    <text evidence="1">Cell wall formation. Synthesis of cross-linked peptidoglycan from the lipid intermediates. The enzyme has a penicillin-insensitive transglycosylase N-terminal domain (formation of linear glycan strands) and a penicillin-sensitive transpeptidase C-terminal domain (cross-linking of the peptide subunits).</text>
</comment>
<keyword evidence="15" id="KW-0133">Cell shape</keyword>
<comment type="subcellular location">
    <subcellularLocation>
        <location evidence="2">Cell membrane</location>
        <topology evidence="2">Single-pass type II membrane protein</topology>
    </subcellularLocation>
</comment>
<evidence type="ECO:0000256" key="18">
    <source>
        <dbReference type="ARBA" id="ARBA00022989"/>
    </source>
</evidence>
<dbReference type="InterPro" id="IPR023346">
    <property type="entry name" value="Lysozyme-like_dom_sf"/>
</dbReference>
<dbReference type="PANTHER" id="PTHR32282:SF11">
    <property type="entry name" value="PENICILLIN-BINDING PROTEIN 1B"/>
    <property type="match status" value="1"/>
</dbReference>
<keyword evidence="22" id="KW-0961">Cell wall biogenesis/degradation</keyword>
<keyword evidence="16" id="KW-0735">Signal-anchor</keyword>
<dbReference type="InterPro" id="IPR036950">
    <property type="entry name" value="PBP_transglycosylase"/>
</dbReference>
<keyword evidence="12 28" id="KW-0808">Transferase</keyword>
<comment type="catalytic activity">
    <reaction evidence="23">
        <text>Preferential cleavage: (Ac)2-L-Lys-D-Ala-|-D-Ala. Also transpeptidation of peptidyl-alanyl moieties that are N-acyl substituents of D-alanine.</text>
        <dbReference type="EC" id="3.4.16.4"/>
    </reaction>
</comment>
<feature type="domain" description="Glycosyl transferase family 51" evidence="27">
    <location>
        <begin position="51"/>
        <end position="216"/>
    </location>
</feature>
<sequence length="237" mass="26614">MKVRRGLKYMAAVVLAVGIYLCATVIMDGYHMYRDAVAEVSLEDKVASIRGKENYTTYHELPEIYVDAVLSVEDHRFYNHPGIDVIAIGRAVFNDIRAGAFVEGGSTVTQQLAKNMYFTQEKELQRKVAEVFVAFDLERNYSKNEILELYVNTIYYGNGYYCVKDASQGYFGKEPGDMTDYESTLLAGIPNAPSKYAPTVSQELAGKRQEQVLARLVKCGYFTEERALETLAAGNML</sequence>
<gene>
    <name evidence="28" type="ORF">GPL26_06535</name>
</gene>
<keyword evidence="21" id="KW-0511">Multifunctional enzyme</keyword>
<comment type="similarity">
    <text evidence="5">In the N-terminal section; belongs to the glycosyltransferase 51 family.</text>
</comment>
<evidence type="ECO:0000256" key="8">
    <source>
        <dbReference type="ARBA" id="ARBA00022475"/>
    </source>
</evidence>
<keyword evidence="18" id="KW-1133">Transmembrane helix</keyword>
<evidence type="ECO:0000256" key="21">
    <source>
        <dbReference type="ARBA" id="ARBA00023268"/>
    </source>
</evidence>
<dbReference type="EC" id="3.4.16.4" evidence="6"/>
<dbReference type="GO" id="GO:0046677">
    <property type="term" value="P:response to antibiotic"/>
    <property type="evidence" value="ECO:0007669"/>
    <property type="project" value="UniProtKB-KW"/>
</dbReference>
<keyword evidence="14" id="KW-0378">Hydrolase</keyword>
<keyword evidence="8" id="KW-1003">Cell membrane</keyword>
<dbReference type="GO" id="GO:0009002">
    <property type="term" value="F:serine-type D-Ala-D-Ala carboxypeptidase activity"/>
    <property type="evidence" value="ECO:0007669"/>
    <property type="project" value="UniProtKB-EC"/>
</dbReference>
<evidence type="ECO:0000256" key="16">
    <source>
        <dbReference type="ARBA" id="ARBA00022968"/>
    </source>
</evidence>
<keyword evidence="20" id="KW-0046">Antibiotic resistance</keyword>
<evidence type="ECO:0000259" key="27">
    <source>
        <dbReference type="Pfam" id="PF00912"/>
    </source>
</evidence>
<dbReference type="SUPFAM" id="SSF53955">
    <property type="entry name" value="Lysozyme-like"/>
    <property type="match status" value="1"/>
</dbReference>
<proteinExistence type="inferred from homology"/>
<protein>
    <recommendedName>
        <fullName evidence="7">Penicillin-binding protein 1A</fullName>
        <ecNumber evidence="24">2.4.99.28</ecNumber>
        <ecNumber evidence="6">3.4.16.4</ecNumber>
    </recommendedName>
</protein>
<evidence type="ECO:0000256" key="22">
    <source>
        <dbReference type="ARBA" id="ARBA00023316"/>
    </source>
</evidence>
<dbReference type="PANTHER" id="PTHR32282">
    <property type="entry name" value="BINDING PROTEIN TRANSPEPTIDASE, PUTATIVE-RELATED"/>
    <property type="match status" value="1"/>
</dbReference>
<name>A0AA41K537_9FIRM</name>
<dbReference type="EC" id="2.4.99.28" evidence="24"/>
<evidence type="ECO:0000256" key="7">
    <source>
        <dbReference type="ARBA" id="ARBA00018638"/>
    </source>
</evidence>
<evidence type="ECO:0000256" key="17">
    <source>
        <dbReference type="ARBA" id="ARBA00022984"/>
    </source>
</evidence>
<evidence type="ECO:0000256" key="12">
    <source>
        <dbReference type="ARBA" id="ARBA00022679"/>
    </source>
</evidence>
<evidence type="ECO:0000256" key="23">
    <source>
        <dbReference type="ARBA" id="ARBA00034000"/>
    </source>
</evidence>
<reference evidence="28" key="1">
    <citation type="journal article" date="2021" name="Gut Microbes">
        <title>A synthetic consortium of 100 gut commensals modulates the composition and function in a colon model of the microbiome of elderly subjects.</title>
        <authorList>
            <person name="Perez M."/>
            <person name="Ntemiri A."/>
            <person name="Tan H."/>
            <person name="Harris H.M.B."/>
            <person name="Roager H.M."/>
            <person name="Ribiere C."/>
            <person name="O'Toole P.W."/>
        </authorList>
    </citation>
    <scope>NUCLEOTIDE SEQUENCE</scope>
    <source>
        <strain evidence="28">MCC335</strain>
    </source>
</reference>
<comment type="caution">
    <text evidence="28">The sequence shown here is derived from an EMBL/GenBank/DDBJ whole genome shotgun (WGS) entry which is preliminary data.</text>
</comment>
<evidence type="ECO:0000256" key="20">
    <source>
        <dbReference type="ARBA" id="ARBA00023251"/>
    </source>
</evidence>
<evidence type="ECO:0000256" key="9">
    <source>
        <dbReference type="ARBA" id="ARBA00022645"/>
    </source>
</evidence>
<evidence type="ECO:0000256" key="3">
    <source>
        <dbReference type="ARBA" id="ARBA00004752"/>
    </source>
</evidence>
<comment type="catalytic activity">
    <reaction evidence="25">
        <text>[GlcNAc-(1-&gt;4)-Mur2Ac(oyl-L-Ala-gamma-D-Glu-L-Lys-D-Ala-D-Ala)](n)-di-trans,octa-cis-undecaprenyl diphosphate + beta-D-GlcNAc-(1-&gt;4)-Mur2Ac(oyl-L-Ala-gamma-D-Glu-L-Lys-D-Ala-D-Ala)-di-trans,octa-cis-undecaprenyl diphosphate = [GlcNAc-(1-&gt;4)-Mur2Ac(oyl-L-Ala-gamma-D-Glu-L-Lys-D-Ala-D-Ala)](n+1)-di-trans,octa-cis-undecaprenyl diphosphate + di-trans,octa-cis-undecaprenyl diphosphate + H(+)</text>
        <dbReference type="Rhea" id="RHEA:23708"/>
        <dbReference type="Rhea" id="RHEA-COMP:9602"/>
        <dbReference type="Rhea" id="RHEA-COMP:9603"/>
        <dbReference type="ChEBI" id="CHEBI:15378"/>
        <dbReference type="ChEBI" id="CHEBI:58405"/>
        <dbReference type="ChEBI" id="CHEBI:60033"/>
        <dbReference type="ChEBI" id="CHEBI:78435"/>
        <dbReference type="EC" id="2.4.99.28"/>
    </reaction>
</comment>
<evidence type="ECO:0000313" key="29">
    <source>
        <dbReference type="Proteomes" id="UP000708338"/>
    </source>
</evidence>
<dbReference type="GO" id="GO:0030288">
    <property type="term" value="C:outer membrane-bounded periplasmic space"/>
    <property type="evidence" value="ECO:0007669"/>
    <property type="project" value="TreeGrafter"/>
</dbReference>
<dbReference type="InterPro" id="IPR001264">
    <property type="entry name" value="Glyco_trans_51"/>
</dbReference>
<comment type="similarity">
    <text evidence="4">In the C-terminal section; belongs to the transpeptidase family.</text>
</comment>
<keyword evidence="11" id="KW-0328">Glycosyltransferase</keyword>
<accession>A0AA41K537</accession>
<evidence type="ECO:0000256" key="24">
    <source>
        <dbReference type="ARBA" id="ARBA00044770"/>
    </source>
</evidence>
<dbReference type="GeneID" id="93163320"/>
<evidence type="ECO:0000256" key="11">
    <source>
        <dbReference type="ARBA" id="ARBA00022676"/>
    </source>
</evidence>
<evidence type="ECO:0000256" key="6">
    <source>
        <dbReference type="ARBA" id="ARBA00012448"/>
    </source>
</evidence>
<keyword evidence="17" id="KW-0573">Peptidoglycan synthesis</keyword>
<comment type="pathway">
    <text evidence="26">Glycan biosynthesis.</text>
</comment>
<evidence type="ECO:0000256" key="19">
    <source>
        <dbReference type="ARBA" id="ARBA00023136"/>
    </source>
</evidence>
<dbReference type="GO" id="GO:0008955">
    <property type="term" value="F:peptidoglycan glycosyltransferase activity"/>
    <property type="evidence" value="ECO:0007669"/>
    <property type="project" value="UniProtKB-EC"/>
</dbReference>
<evidence type="ECO:0000256" key="14">
    <source>
        <dbReference type="ARBA" id="ARBA00022801"/>
    </source>
</evidence>
<evidence type="ECO:0000256" key="25">
    <source>
        <dbReference type="ARBA" id="ARBA00049902"/>
    </source>
</evidence>
<dbReference type="GO" id="GO:0005886">
    <property type="term" value="C:plasma membrane"/>
    <property type="evidence" value="ECO:0007669"/>
    <property type="project" value="UniProtKB-SubCell"/>
</dbReference>
<dbReference type="GO" id="GO:0006508">
    <property type="term" value="P:proteolysis"/>
    <property type="evidence" value="ECO:0007669"/>
    <property type="project" value="UniProtKB-KW"/>
</dbReference>
<evidence type="ECO:0000256" key="10">
    <source>
        <dbReference type="ARBA" id="ARBA00022670"/>
    </source>
</evidence>
<keyword evidence="19" id="KW-0472">Membrane</keyword>
<evidence type="ECO:0000256" key="2">
    <source>
        <dbReference type="ARBA" id="ARBA00004401"/>
    </source>
</evidence>
<dbReference type="GO" id="GO:0009252">
    <property type="term" value="P:peptidoglycan biosynthetic process"/>
    <property type="evidence" value="ECO:0007669"/>
    <property type="project" value="UniProtKB-KW"/>
</dbReference>
<evidence type="ECO:0000256" key="13">
    <source>
        <dbReference type="ARBA" id="ARBA00022692"/>
    </source>
</evidence>
<evidence type="ECO:0000256" key="26">
    <source>
        <dbReference type="ARBA" id="ARBA00060592"/>
    </source>
</evidence>
<keyword evidence="13" id="KW-0812">Transmembrane</keyword>